<dbReference type="CDD" id="cd16830">
    <property type="entry name" value="HemS-like_N"/>
    <property type="match status" value="1"/>
</dbReference>
<accession>A0A1H9STC7</accession>
<dbReference type="RefSeq" id="WP_092690767.1">
    <property type="nucleotide sequence ID" value="NZ_FOGU01000003.1"/>
</dbReference>
<dbReference type="STRING" id="641238.SAMN04490244_103360"/>
<dbReference type="EMBL" id="FOGU01000003">
    <property type="protein sequence ID" value="SER87653.1"/>
    <property type="molecule type" value="Genomic_DNA"/>
</dbReference>
<feature type="domain" description="Haemin-degrading HemS/ChuX" evidence="1">
    <location>
        <begin position="213"/>
        <end position="344"/>
    </location>
</feature>
<evidence type="ECO:0000259" key="1">
    <source>
        <dbReference type="Pfam" id="PF05171"/>
    </source>
</evidence>
<reference evidence="2 3" key="1">
    <citation type="submission" date="2016-10" db="EMBL/GenBank/DDBJ databases">
        <authorList>
            <person name="de Groot N.N."/>
        </authorList>
    </citation>
    <scope>NUCLEOTIDE SEQUENCE [LARGE SCALE GENOMIC DNA]</scope>
    <source>
        <strain evidence="2 3">DSM 23042</strain>
    </source>
</reference>
<dbReference type="Pfam" id="PF05171">
    <property type="entry name" value="HemS"/>
    <property type="match status" value="2"/>
</dbReference>
<dbReference type="SUPFAM" id="SSF144064">
    <property type="entry name" value="Heme iron utilization protein-like"/>
    <property type="match status" value="1"/>
</dbReference>
<dbReference type="InterPro" id="IPR007845">
    <property type="entry name" value="HemS/ChuX_dom"/>
</dbReference>
<evidence type="ECO:0000313" key="3">
    <source>
        <dbReference type="Proteomes" id="UP000198885"/>
    </source>
</evidence>
<dbReference type="CDD" id="cd16831">
    <property type="entry name" value="HemS-like_C"/>
    <property type="match status" value="1"/>
</dbReference>
<evidence type="ECO:0000313" key="2">
    <source>
        <dbReference type="EMBL" id="SER87653.1"/>
    </source>
</evidence>
<dbReference type="InterPro" id="IPR053733">
    <property type="entry name" value="Heme_Transport_Util_sf"/>
</dbReference>
<gene>
    <name evidence="2" type="ORF">SAMN04490244_103360</name>
</gene>
<dbReference type="Proteomes" id="UP000198885">
    <property type="component" value="Unassembled WGS sequence"/>
</dbReference>
<keyword evidence="3" id="KW-1185">Reference proteome</keyword>
<dbReference type="OrthoDB" id="316630at2"/>
<protein>
    <submittedName>
        <fullName evidence="2">Putative hemin transport protein</fullName>
    </submittedName>
</protein>
<organism evidence="2 3">
    <name type="scientific">Tranquillimonas rosea</name>
    <dbReference type="NCBI Taxonomy" id="641238"/>
    <lineage>
        <taxon>Bacteria</taxon>
        <taxon>Pseudomonadati</taxon>
        <taxon>Pseudomonadota</taxon>
        <taxon>Alphaproteobacteria</taxon>
        <taxon>Rhodobacterales</taxon>
        <taxon>Roseobacteraceae</taxon>
        <taxon>Tranquillimonas</taxon>
    </lineage>
</organism>
<dbReference type="GO" id="GO:0006826">
    <property type="term" value="P:iron ion transport"/>
    <property type="evidence" value="ECO:0007669"/>
    <property type="project" value="InterPro"/>
</dbReference>
<dbReference type="Gene3D" id="3.40.1570.10">
    <property type="entry name" value="HemS/ChuS/ChuX like domains"/>
    <property type="match status" value="2"/>
</dbReference>
<name>A0A1H9STC7_9RHOB</name>
<proteinExistence type="predicted"/>
<feature type="domain" description="Haemin-degrading HemS/ChuX" evidence="1">
    <location>
        <begin position="33"/>
        <end position="160"/>
    </location>
</feature>
<dbReference type="AlphaFoldDB" id="A0A1H9STC7"/>
<sequence length="352" mass="37056">MSANLTAPPSAAALRAAAAEATLRPRDLAASLGVSEAQLLAAQSDGGDVTPIAAHPDALVAELSSLGEMMALTRNESIVSEVHGTYDGYASGGHACLVLGAGIDLRLFPKHWCHAFAVEAETAQGVRRSFQVFDAAGDAVHKAYLPLDADPAGWQALRDRLALTEPSDTLEVAPRAPAEGAIVAPEKAAALRKGWDDLGDTHQFLALTRKLRINRLGAYRIAGAPYARALAPEALSEALHRVAGTGVSTMIFVGNPGCIQIHSGPIGPIRPMGPWLNVLDPGFDMHLRGDHVAEVWAVSKPTRRGPALSLEAFDADGRLIAQIFGHRAAERDETGPWAELLDALPDRAVEGA</sequence>